<evidence type="ECO:0000313" key="13">
    <source>
        <dbReference type="EMBL" id="QWX38537.1"/>
    </source>
</evidence>
<dbReference type="PANTHER" id="PTHR24282">
    <property type="entry name" value="CYTOCHROME P450 FAMILY MEMBER"/>
    <property type="match status" value="1"/>
</dbReference>
<comment type="subcellular location">
    <subcellularLocation>
        <location evidence="1">Membrane</location>
    </subcellularLocation>
</comment>
<dbReference type="Pfam" id="PF00067">
    <property type="entry name" value="p450"/>
    <property type="match status" value="1"/>
</dbReference>
<gene>
    <name evidence="13" type="primary">SLS2</name>
</gene>
<dbReference type="AlphaFoldDB" id="A0A8F2YJ39"/>
<keyword evidence="9 12" id="KW-0503">Monooxygenase</keyword>
<evidence type="ECO:0000256" key="5">
    <source>
        <dbReference type="ARBA" id="ARBA00022723"/>
    </source>
</evidence>
<evidence type="ECO:0000256" key="7">
    <source>
        <dbReference type="ARBA" id="ARBA00023002"/>
    </source>
</evidence>
<evidence type="ECO:0000256" key="10">
    <source>
        <dbReference type="ARBA" id="ARBA00023136"/>
    </source>
</evidence>
<dbReference type="PANTHER" id="PTHR24282:SF255">
    <property type="entry name" value="CYTOCHROME P450 72A11-RELATED"/>
    <property type="match status" value="1"/>
</dbReference>
<dbReference type="InterPro" id="IPR017972">
    <property type="entry name" value="Cyt_P450_CS"/>
</dbReference>
<evidence type="ECO:0000256" key="3">
    <source>
        <dbReference type="ARBA" id="ARBA00022617"/>
    </source>
</evidence>
<evidence type="ECO:0000256" key="6">
    <source>
        <dbReference type="ARBA" id="ARBA00022989"/>
    </source>
</evidence>
<dbReference type="PRINTS" id="PR00385">
    <property type="entry name" value="P450"/>
</dbReference>
<keyword evidence="3 11" id="KW-0349">Heme</keyword>
<dbReference type="GO" id="GO:0016020">
    <property type="term" value="C:membrane"/>
    <property type="evidence" value="ECO:0007669"/>
    <property type="project" value="UniProtKB-SubCell"/>
</dbReference>
<dbReference type="InterPro" id="IPR050665">
    <property type="entry name" value="Cytochrome_P450_Monooxygen"/>
</dbReference>
<dbReference type="GO" id="GO:0020037">
    <property type="term" value="F:heme binding"/>
    <property type="evidence" value="ECO:0007669"/>
    <property type="project" value="InterPro"/>
</dbReference>
<evidence type="ECO:0000256" key="11">
    <source>
        <dbReference type="PIRSR" id="PIRSR602401-1"/>
    </source>
</evidence>
<dbReference type="GO" id="GO:0004497">
    <property type="term" value="F:monooxygenase activity"/>
    <property type="evidence" value="ECO:0007669"/>
    <property type="project" value="UniProtKB-KW"/>
</dbReference>
<dbReference type="InterPro" id="IPR001128">
    <property type="entry name" value="Cyt_P450"/>
</dbReference>
<comment type="cofactor">
    <cofactor evidence="11">
        <name>heme</name>
        <dbReference type="ChEBI" id="CHEBI:30413"/>
    </cofactor>
</comment>
<dbReference type="GO" id="GO:0016705">
    <property type="term" value="F:oxidoreductase activity, acting on paired donors, with incorporation or reduction of molecular oxygen"/>
    <property type="evidence" value="ECO:0007669"/>
    <property type="project" value="InterPro"/>
</dbReference>
<protein>
    <submittedName>
        <fullName evidence="13">Secologanin synthase 2</fullName>
    </submittedName>
</protein>
<keyword evidence="6" id="KW-1133">Transmembrane helix</keyword>
<dbReference type="PROSITE" id="PS00086">
    <property type="entry name" value="CYTOCHROME_P450"/>
    <property type="match status" value="1"/>
</dbReference>
<dbReference type="InterPro" id="IPR036396">
    <property type="entry name" value="Cyt_P450_sf"/>
</dbReference>
<keyword evidence="5 11" id="KW-0479">Metal-binding</keyword>
<evidence type="ECO:0000256" key="1">
    <source>
        <dbReference type="ARBA" id="ARBA00004370"/>
    </source>
</evidence>
<evidence type="ECO:0000256" key="2">
    <source>
        <dbReference type="ARBA" id="ARBA00010617"/>
    </source>
</evidence>
<evidence type="ECO:0000256" key="8">
    <source>
        <dbReference type="ARBA" id="ARBA00023004"/>
    </source>
</evidence>
<keyword evidence="8 11" id="KW-0408">Iron</keyword>
<dbReference type="Gene3D" id="1.10.630.10">
    <property type="entry name" value="Cytochrome P450"/>
    <property type="match status" value="1"/>
</dbReference>
<evidence type="ECO:0000256" key="9">
    <source>
        <dbReference type="ARBA" id="ARBA00023033"/>
    </source>
</evidence>
<feature type="binding site" description="axial binding residue" evidence="11">
    <location>
        <position position="470"/>
    </location>
    <ligand>
        <name>heme</name>
        <dbReference type="ChEBI" id="CHEBI:30413"/>
    </ligand>
    <ligandPart>
        <name>Fe</name>
        <dbReference type="ChEBI" id="CHEBI:18248"/>
    </ligandPart>
</feature>
<keyword evidence="10" id="KW-0472">Membrane</keyword>
<keyword evidence="4" id="KW-0812">Transmembrane</keyword>
<dbReference type="SUPFAM" id="SSF48264">
    <property type="entry name" value="Cytochrome P450"/>
    <property type="match status" value="1"/>
</dbReference>
<dbReference type="GO" id="GO:0005506">
    <property type="term" value="F:iron ion binding"/>
    <property type="evidence" value="ECO:0007669"/>
    <property type="project" value="InterPro"/>
</dbReference>
<dbReference type="PRINTS" id="PR00463">
    <property type="entry name" value="EP450I"/>
</dbReference>
<organism evidence="13">
    <name type="scientific">Ophiorrhiza pumila</name>
    <dbReference type="NCBI Taxonomy" id="157934"/>
    <lineage>
        <taxon>Eukaryota</taxon>
        <taxon>Viridiplantae</taxon>
        <taxon>Streptophyta</taxon>
        <taxon>Embryophyta</taxon>
        <taxon>Tracheophyta</taxon>
        <taxon>Spermatophyta</taxon>
        <taxon>Magnoliopsida</taxon>
        <taxon>eudicotyledons</taxon>
        <taxon>Gunneridae</taxon>
        <taxon>Pentapetalae</taxon>
        <taxon>asterids</taxon>
        <taxon>lamiids</taxon>
        <taxon>Gentianales</taxon>
        <taxon>Rubiaceae</taxon>
        <taxon>Rubioideae</taxon>
        <taxon>Ophiorrhizeae</taxon>
        <taxon>Ophiorrhiza</taxon>
    </lineage>
</organism>
<accession>A0A8F2YJ39</accession>
<dbReference type="EMBL" id="MT942679">
    <property type="protein sequence ID" value="QWX38537.1"/>
    <property type="molecule type" value="mRNA"/>
</dbReference>
<keyword evidence="7 12" id="KW-0560">Oxidoreductase</keyword>
<evidence type="ECO:0000256" key="12">
    <source>
        <dbReference type="RuleBase" id="RU000461"/>
    </source>
</evidence>
<comment type="similarity">
    <text evidence="2 12">Belongs to the cytochrome P450 family.</text>
</comment>
<dbReference type="InterPro" id="IPR002401">
    <property type="entry name" value="Cyt_P450_E_grp-I"/>
</dbReference>
<name>A0A8F2YJ39_9GENT</name>
<proteinExistence type="evidence at transcript level"/>
<reference evidence="13" key="1">
    <citation type="journal article" date="2021" name="BMC Biol.">
        <title>Divergent camptothecin biosynthetic pathway in Ophiorrhiza pumila.</title>
        <authorList>
            <person name="Yang M."/>
            <person name="Wang Q."/>
            <person name="Liu Y."/>
            <person name="Hao X."/>
            <person name="Wang C."/>
            <person name="Liang Y."/>
            <person name="Chen J."/>
            <person name="Xiao Y."/>
            <person name="Kai G."/>
        </authorList>
    </citation>
    <scope>NUCLEOTIDE SEQUENCE</scope>
</reference>
<evidence type="ECO:0000256" key="4">
    <source>
        <dbReference type="ARBA" id="ARBA00022692"/>
    </source>
</evidence>
<sequence>MEMDTIMQKAIVASCLVIVLVAWGWRVLNWAWFTPKRIERKLRHQGFRGNPYRFLAGDSKESNMMLQEAMSKPMEFNNDIFPRLMPHVDQTIKTYGENAFTWDGTIPKIHILNPELIREILIHSRKFQKHFAVQNPLIKLLLTGVGAYEGDKWSTHRRIISPSLTLEKLKSMLPAFAVCYDGLLTKWEQIAMKEGSIEVDVFPTFDVLTSDVISKVAFDSTYDEGRKIFLLLKELMDLTIAAIRDFYIPGWSYLPTKRNNRMKYVDKEVRGMIRNMIDKRTKAMKNGEPSQDDLLGVLLESNFKEIQKQGNKKNVGMTIDDVIEECKLFYFAGQETTGVLLTWTMVLLSKHPEWQERARQEVLQAFGKKKPEFDKLNHLKYVSMILYEVLRLYPPVFDLNKVIYEDTKLGPYTIPAGTQIQLPTVMIHRDKNIWGEDAMEFNPMRFANGVAEATKNQVAFIPFSWGPRVCLGQNFALLQAKLGASRMIDFLHFNRAWLAEEKHIEVAQLVRQGKKLEYQLAEPIIK</sequence>